<dbReference type="InterPro" id="IPR001647">
    <property type="entry name" value="HTH_TetR"/>
</dbReference>
<keyword evidence="8" id="KW-1185">Reference proteome</keyword>
<evidence type="ECO:0000256" key="5">
    <source>
        <dbReference type="PROSITE-ProRule" id="PRU00335"/>
    </source>
</evidence>
<dbReference type="EMBL" id="JAWLKB010000002">
    <property type="protein sequence ID" value="MDV6265993.1"/>
    <property type="molecule type" value="Genomic_DNA"/>
</dbReference>
<dbReference type="RefSeq" id="WP_317540749.1">
    <property type="nucleotide sequence ID" value="NZ_JAWLKB010000002.1"/>
</dbReference>
<accession>A0ABU4BP28</accession>
<evidence type="ECO:0000313" key="7">
    <source>
        <dbReference type="EMBL" id="MDV6265993.1"/>
    </source>
</evidence>
<name>A0ABU4BP28_RHOGO</name>
<gene>
    <name evidence="7" type="ORF">R3Q16_05215</name>
</gene>
<comment type="caution">
    <text evidence="7">The sequence shown here is derived from an EMBL/GenBank/DDBJ whole genome shotgun (WGS) entry which is preliminary data.</text>
</comment>
<dbReference type="Pfam" id="PF13977">
    <property type="entry name" value="TetR_C_6"/>
    <property type="match status" value="1"/>
</dbReference>
<dbReference type="PANTHER" id="PTHR30055:SF226">
    <property type="entry name" value="HTH-TYPE TRANSCRIPTIONAL REGULATOR PKSA"/>
    <property type="match status" value="1"/>
</dbReference>
<protein>
    <submittedName>
        <fullName evidence="7">TetR/AcrR family transcriptional regulator</fullName>
    </submittedName>
</protein>
<keyword evidence="1" id="KW-0678">Repressor</keyword>
<evidence type="ECO:0000256" key="4">
    <source>
        <dbReference type="ARBA" id="ARBA00023163"/>
    </source>
</evidence>
<evidence type="ECO:0000259" key="6">
    <source>
        <dbReference type="PROSITE" id="PS50977"/>
    </source>
</evidence>
<dbReference type="Proteomes" id="UP001185927">
    <property type="component" value="Unassembled WGS sequence"/>
</dbReference>
<sequence length="202" mass="22431">MAKRPSSEERREQIAEAVWRVIRRDGMAAASVRTVADEAGMSTGSLRHFFATQSELLLFAMELVSVRVENRIAGIEFDPDIRRAIRQFAEQFVPLDADRREEMQVWEAFAAASRTEPDLAVVRERTDRTLFGHFRQFVEALSDSGFLRSGSSIDSEAMRLHALVDGLAAHGVNNPDRVNPAAITEVLDAHFDSLITAAGSSD</sequence>
<dbReference type="Gene3D" id="1.10.357.10">
    <property type="entry name" value="Tetracycline Repressor, domain 2"/>
    <property type="match status" value="1"/>
</dbReference>
<keyword evidence="3 5" id="KW-0238">DNA-binding</keyword>
<dbReference type="PANTHER" id="PTHR30055">
    <property type="entry name" value="HTH-TYPE TRANSCRIPTIONAL REGULATOR RUTR"/>
    <property type="match status" value="1"/>
</dbReference>
<dbReference type="InterPro" id="IPR036271">
    <property type="entry name" value="Tet_transcr_reg_TetR-rel_C_sf"/>
</dbReference>
<dbReference type="InterPro" id="IPR039538">
    <property type="entry name" value="BetI_C"/>
</dbReference>
<evidence type="ECO:0000256" key="2">
    <source>
        <dbReference type="ARBA" id="ARBA00023015"/>
    </source>
</evidence>
<evidence type="ECO:0000256" key="1">
    <source>
        <dbReference type="ARBA" id="ARBA00022491"/>
    </source>
</evidence>
<proteinExistence type="predicted"/>
<feature type="domain" description="HTH tetR-type" evidence="6">
    <location>
        <begin position="8"/>
        <end position="68"/>
    </location>
</feature>
<evidence type="ECO:0000313" key="8">
    <source>
        <dbReference type="Proteomes" id="UP001185927"/>
    </source>
</evidence>
<keyword evidence="2" id="KW-0805">Transcription regulation</keyword>
<evidence type="ECO:0000256" key="3">
    <source>
        <dbReference type="ARBA" id="ARBA00023125"/>
    </source>
</evidence>
<keyword evidence="4" id="KW-0804">Transcription</keyword>
<dbReference type="SUPFAM" id="SSF46689">
    <property type="entry name" value="Homeodomain-like"/>
    <property type="match status" value="1"/>
</dbReference>
<dbReference type="Pfam" id="PF00440">
    <property type="entry name" value="TetR_N"/>
    <property type="match status" value="1"/>
</dbReference>
<organism evidence="7 8">
    <name type="scientific">Rhodococcus globerulus</name>
    <dbReference type="NCBI Taxonomy" id="33008"/>
    <lineage>
        <taxon>Bacteria</taxon>
        <taxon>Bacillati</taxon>
        <taxon>Actinomycetota</taxon>
        <taxon>Actinomycetes</taxon>
        <taxon>Mycobacteriales</taxon>
        <taxon>Nocardiaceae</taxon>
        <taxon>Rhodococcus</taxon>
    </lineage>
</organism>
<dbReference type="InterPro" id="IPR050109">
    <property type="entry name" value="HTH-type_TetR-like_transc_reg"/>
</dbReference>
<feature type="DNA-binding region" description="H-T-H motif" evidence="5">
    <location>
        <begin position="31"/>
        <end position="50"/>
    </location>
</feature>
<dbReference type="SUPFAM" id="SSF48498">
    <property type="entry name" value="Tetracyclin repressor-like, C-terminal domain"/>
    <property type="match status" value="1"/>
</dbReference>
<dbReference type="InterPro" id="IPR009057">
    <property type="entry name" value="Homeodomain-like_sf"/>
</dbReference>
<dbReference type="PROSITE" id="PS50977">
    <property type="entry name" value="HTH_TETR_2"/>
    <property type="match status" value="1"/>
</dbReference>
<reference evidence="7 8" key="1">
    <citation type="submission" date="2023-10" db="EMBL/GenBank/DDBJ databases">
        <title>Development of a sustainable strategy for remediation of hydrocarbon-contaminated territories based on the waste exchange concept.</title>
        <authorList>
            <person name="Krivoruchko A."/>
        </authorList>
    </citation>
    <scope>NUCLEOTIDE SEQUENCE [LARGE SCALE GENOMIC DNA]</scope>
    <source>
        <strain evidence="7 8">IEGM 1203</strain>
    </source>
</reference>